<dbReference type="EC" id="5.4.99.16" evidence="5"/>
<dbReference type="OrthoDB" id="9805159at2"/>
<dbReference type="InterPro" id="IPR032091">
    <property type="entry name" value="Malt_amylase-like_C"/>
</dbReference>
<dbReference type="PANTHER" id="PTHR10357:SF219">
    <property type="entry name" value="MALTOSE ALPHA-D-GLUCOSYLTRANSFERASE"/>
    <property type="match status" value="1"/>
</dbReference>
<dbReference type="InterPro" id="IPR013780">
    <property type="entry name" value="Glyco_hydro_b"/>
</dbReference>
<dbReference type="InterPro" id="IPR012810">
    <property type="entry name" value="TreS/a-amylase_N"/>
</dbReference>
<dbReference type="NCBIfam" id="TIGR02457">
    <property type="entry name" value="TreS_Cterm"/>
    <property type="match status" value="1"/>
</dbReference>
<protein>
    <recommendedName>
        <fullName evidence="6">Maltokinase</fullName>
        <ecNumber evidence="4">2.7.1.175</ecNumber>
        <ecNumber evidence="5">5.4.99.16</ecNumber>
    </recommendedName>
    <alternativeName>
        <fullName evidence="14">Maltose alpha-D-glucosyltransferase</fullName>
    </alternativeName>
    <alternativeName>
        <fullName evidence="13">Maltose-1-phosphate synthase</fullName>
    </alternativeName>
</protein>
<dbReference type="InterPro" id="IPR040999">
    <property type="entry name" value="Mak_N_cap"/>
</dbReference>
<dbReference type="SUPFAM" id="SSF51011">
    <property type="entry name" value="Glycosyl hydrolase domain"/>
    <property type="match status" value="1"/>
</dbReference>
<proteinExistence type="inferred from homology"/>
<dbReference type="GO" id="GO:0005975">
    <property type="term" value="P:carbohydrate metabolic process"/>
    <property type="evidence" value="ECO:0007669"/>
    <property type="project" value="InterPro"/>
</dbReference>
<evidence type="ECO:0000256" key="2">
    <source>
        <dbReference type="ARBA" id="ARBA00005496"/>
    </source>
</evidence>
<dbReference type="Pfam" id="PF18085">
    <property type="entry name" value="Mak_N_cap"/>
    <property type="match status" value="1"/>
</dbReference>
<comment type="catalytic activity">
    <reaction evidence="15">
        <text>D-maltose + ATP = alpha-maltose 1-phosphate + ADP + H(+)</text>
        <dbReference type="Rhea" id="RHEA:31915"/>
        <dbReference type="ChEBI" id="CHEBI:15378"/>
        <dbReference type="ChEBI" id="CHEBI:17306"/>
        <dbReference type="ChEBI" id="CHEBI:30616"/>
        <dbReference type="ChEBI" id="CHEBI:63576"/>
        <dbReference type="ChEBI" id="CHEBI:456216"/>
        <dbReference type="EC" id="2.7.1.175"/>
    </reaction>
</comment>
<dbReference type="InterPro" id="IPR006047">
    <property type="entry name" value="GH13_cat_dom"/>
</dbReference>
<evidence type="ECO:0000256" key="4">
    <source>
        <dbReference type="ARBA" id="ARBA00011962"/>
    </source>
</evidence>
<name>A0A346A3D8_9HYPH</name>
<evidence type="ECO:0000313" key="17">
    <source>
        <dbReference type="EMBL" id="AXK83685.1"/>
    </source>
</evidence>
<dbReference type="GO" id="GO:0005524">
    <property type="term" value="F:ATP binding"/>
    <property type="evidence" value="ECO:0007669"/>
    <property type="project" value="UniProtKB-KW"/>
</dbReference>
<dbReference type="InterPro" id="IPR017853">
    <property type="entry name" value="GH"/>
</dbReference>
<keyword evidence="12 17" id="KW-0413">Isomerase</keyword>
<dbReference type="PANTHER" id="PTHR10357">
    <property type="entry name" value="ALPHA-AMYLASE FAMILY MEMBER"/>
    <property type="match status" value="1"/>
</dbReference>
<dbReference type="Pfam" id="PF16657">
    <property type="entry name" value="Malt_amylase_C"/>
    <property type="match status" value="1"/>
</dbReference>
<keyword evidence="11" id="KW-0067">ATP-binding</keyword>
<dbReference type="SUPFAM" id="SSF51445">
    <property type="entry name" value="(Trans)glycosidases"/>
    <property type="match status" value="1"/>
</dbReference>
<dbReference type="Gene3D" id="3.90.1200.10">
    <property type="match status" value="1"/>
</dbReference>
<dbReference type="GO" id="GO:0046872">
    <property type="term" value="F:metal ion binding"/>
    <property type="evidence" value="ECO:0007669"/>
    <property type="project" value="UniProtKB-KW"/>
</dbReference>
<evidence type="ECO:0000256" key="12">
    <source>
        <dbReference type="ARBA" id="ARBA00023235"/>
    </source>
</evidence>
<evidence type="ECO:0000313" key="18">
    <source>
        <dbReference type="Proteomes" id="UP000254889"/>
    </source>
</evidence>
<dbReference type="SMART" id="SM00642">
    <property type="entry name" value="Aamy"/>
    <property type="match status" value="1"/>
</dbReference>
<dbReference type="GO" id="GO:0047471">
    <property type="term" value="F:maltose alpha-D-glucosyltransferase activity"/>
    <property type="evidence" value="ECO:0007669"/>
    <property type="project" value="UniProtKB-EC"/>
</dbReference>
<dbReference type="Pfam" id="PF00128">
    <property type="entry name" value="Alpha-amylase"/>
    <property type="match status" value="2"/>
</dbReference>
<keyword evidence="9" id="KW-0547">Nucleotide-binding</keyword>
<dbReference type="InterPro" id="IPR045857">
    <property type="entry name" value="O16G_dom_2"/>
</dbReference>
<evidence type="ECO:0000256" key="5">
    <source>
        <dbReference type="ARBA" id="ARBA00012619"/>
    </source>
</evidence>
<dbReference type="EC" id="2.7.1.175" evidence="4"/>
<keyword evidence="10" id="KW-0106">Calcium</keyword>
<evidence type="ECO:0000256" key="11">
    <source>
        <dbReference type="ARBA" id="ARBA00022840"/>
    </source>
</evidence>
<dbReference type="InterPro" id="IPR011009">
    <property type="entry name" value="Kinase-like_dom_sf"/>
</dbReference>
<evidence type="ECO:0000256" key="14">
    <source>
        <dbReference type="ARBA" id="ARBA00031378"/>
    </source>
</evidence>
<reference evidence="17 18" key="1">
    <citation type="submission" date="2018-07" db="EMBL/GenBank/DDBJ databases">
        <authorList>
            <person name="Quirk P.G."/>
            <person name="Krulwich T.A."/>
        </authorList>
    </citation>
    <scope>NUCLEOTIDE SEQUENCE [LARGE SCALE GENOMIC DNA]</scope>
    <source>
        <strain evidence="17 18">CC-BB4</strain>
    </source>
</reference>
<dbReference type="FunFam" id="3.20.20.80:FF:000055">
    <property type="entry name" value="Trehalose synthase"/>
    <property type="match status" value="1"/>
</dbReference>
<evidence type="ECO:0000256" key="10">
    <source>
        <dbReference type="ARBA" id="ARBA00022837"/>
    </source>
</evidence>
<dbReference type="RefSeq" id="WP_115694064.1">
    <property type="nucleotide sequence ID" value="NZ_CP031417.1"/>
</dbReference>
<dbReference type="CDD" id="cd11334">
    <property type="entry name" value="AmyAc_TreS"/>
    <property type="match status" value="1"/>
</dbReference>
<dbReference type="Gene3D" id="3.20.20.80">
    <property type="entry name" value="Glycosidases"/>
    <property type="match status" value="1"/>
</dbReference>
<keyword evidence="7 17" id="KW-0808">Transferase</keyword>
<comment type="similarity">
    <text evidence="2">Belongs to the glycosyl hydrolase 13 family. TreS subfamily.</text>
</comment>
<dbReference type="Proteomes" id="UP000254889">
    <property type="component" value="Chromosome"/>
</dbReference>
<dbReference type="NCBIfam" id="TIGR02456">
    <property type="entry name" value="treS_nterm"/>
    <property type="match status" value="1"/>
</dbReference>
<accession>A0A346A3D8</accession>
<dbReference type="InterPro" id="IPR012811">
    <property type="entry name" value="TreS_maltokin_C_dom"/>
</dbReference>
<dbReference type="AlphaFoldDB" id="A0A346A3D8"/>
<comment type="similarity">
    <text evidence="3">Belongs to the aminoglycoside phosphotransferase family.</text>
</comment>
<keyword evidence="8" id="KW-0479">Metal-binding</keyword>
<evidence type="ECO:0000256" key="9">
    <source>
        <dbReference type="ARBA" id="ARBA00022741"/>
    </source>
</evidence>
<comment type="catalytic activity">
    <reaction evidence="1">
        <text>D-maltose = alpha,alpha-trehalose</text>
        <dbReference type="Rhea" id="RHEA:15145"/>
        <dbReference type="ChEBI" id="CHEBI:16551"/>
        <dbReference type="ChEBI" id="CHEBI:17306"/>
        <dbReference type="EC" id="5.4.99.16"/>
    </reaction>
</comment>
<dbReference type="GO" id="GO:0016740">
    <property type="term" value="F:transferase activity"/>
    <property type="evidence" value="ECO:0007669"/>
    <property type="project" value="UniProtKB-KW"/>
</dbReference>
<dbReference type="Gene3D" id="2.60.40.1180">
    <property type="entry name" value="Golgi alpha-mannosidase II"/>
    <property type="match status" value="1"/>
</dbReference>
<evidence type="ECO:0000256" key="8">
    <source>
        <dbReference type="ARBA" id="ARBA00022723"/>
    </source>
</evidence>
<evidence type="ECO:0000256" key="1">
    <source>
        <dbReference type="ARBA" id="ARBA00001595"/>
    </source>
</evidence>
<evidence type="ECO:0000256" key="13">
    <source>
        <dbReference type="ARBA" id="ARBA00031251"/>
    </source>
</evidence>
<evidence type="ECO:0000256" key="3">
    <source>
        <dbReference type="ARBA" id="ARBA00006219"/>
    </source>
</evidence>
<dbReference type="SUPFAM" id="SSF56112">
    <property type="entry name" value="Protein kinase-like (PK-like)"/>
    <property type="match status" value="1"/>
</dbReference>
<dbReference type="EMBL" id="CP031417">
    <property type="protein sequence ID" value="AXK83685.1"/>
    <property type="molecule type" value="Genomic_DNA"/>
</dbReference>
<evidence type="ECO:0000259" key="16">
    <source>
        <dbReference type="SMART" id="SM00642"/>
    </source>
</evidence>
<evidence type="ECO:0000256" key="6">
    <source>
        <dbReference type="ARBA" id="ARBA00013882"/>
    </source>
</evidence>
<gene>
    <name evidence="17" type="primary">treS</name>
    <name evidence="17" type="ORF">DW352_26050</name>
</gene>
<keyword evidence="18" id="KW-1185">Reference proteome</keyword>
<organism evidence="17 18">
    <name type="scientific">Pseudolabrys taiwanensis</name>
    <dbReference type="NCBI Taxonomy" id="331696"/>
    <lineage>
        <taxon>Bacteria</taxon>
        <taxon>Pseudomonadati</taxon>
        <taxon>Pseudomonadota</taxon>
        <taxon>Alphaproteobacteria</taxon>
        <taxon>Hyphomicrobiales</taxon>
        <taxon>Xanthobacteraceae</taxon>
        <taxon>Pseudolabrys</taxon>
    </lineage>
</organism>
<evidence type="ECO:0000256" key="7">
    <source>
        <dbReference type="ARBA" id="ARBA00022679"/>
    </source>
</evidence>
<sequence>MNVVPTIDLASKTVEDDLWFKDAVIYQLHVKAFADSNGDGVGDFAGLTEKLDYLRDLGVTTLWLLPFYPSPGRDDGYDIADYGDINPSFGSMRDFRRFMQEAKRRDLRVITELVVNHTSDQHPWFKRAKRSPKGSSARNWYVWSDTDQKYQGTRIIFTDTEKSNWTWDTEAQAFYWHRFFSHQPDLNFDNPRVVSAVLQVMKRWLDAGVDGFRLDAVPYLCEREGTNNENLPATHAVLKRLRAELDTYAPGKVLLAEANQWPEDVQQYFGEGDECHMAYHFPLMPRIYMAIAQEDRFPITDIMRQTPEIPENCQWAMFLRNHDELTLEMVTDAERDYLWSTYASDPRARINLGIRRRLAPLMDNDRRKIELMNSILMSMPGTPILYYGDEIGMGDNIYLGDRNGVRTPMQWTPDRNGGFSRCDPAQLYLPCIMDPVYGYSAVNVEAQSRSLSSLLNWTKRLINVRKSTKVFGRGTLTFIRPNNRAVLAYVRQLGDEAILCVANMSRAAQAVELDMSPWKGRIPREMLGRTRFPRIGDLPYLVTLPPYGFFWFHLVNEDEREPETVLPRELTTLVLGPTWESAVYGWTRRAFEADVLPSFIPDRRWFAEKGSRLISTKVSAAVTIEHGEDRFAMLLVDAESSQGTSRYFLPLTIRWTRHTAIDRGPANILAAVRRGSREGTLLDACIEPEFVQTVLAKIRESADIGQDRTRVEFRPTDAFMAMPAPEAKSISGGDHEQTNTSVIVDKQYVIKFLRRITPGIHPEVEMGRFLADVAQFQNAPMLLGTVEMVEGENRSALAVVHAYISNQGDAWSVISASLDRLVDEQRLLPTEAVAESADTGFLLQRMRQMGKRTAELHIALGSHPNDPAFAPEPITQDDITGWTNAMAARAKATFAQLEQVRGLSDMAAPLVTRLLERKDAILTYIETGRNARFDGVKIRHHGDFHLGQILLAKEDAYILDFEGEPLRSLDERRRKAPPARDVAGFLRSIDYAVSAAIDREPNLNAEERDTLNRHIRAWGNQFTAAYWEAYRESIADASLWPADETQITELLDVFLLEKALYEIEYEINNRPAWLHIPLDATVRLLQQRGVIP</sequence>
<evidence type="ECO:0000256" key="15">
    <source>
        <dbReference type="ARBA" id="ARBA00049067"/>
    </source>
</evidence>
<dbReference type="KEGG" id="ptaw:DW352_26050"/>
<dbReference type="Gene3D" id="3.90.400.10">
    <property type="entry name" value="Oligo-1,6-glucosidase, Domain 2"/>
    <property type="match status" value="1"/>
</dbReference>
<feature type="domain" description="Glycosyl hydrolase family 13 catalytic" evidence="16">
    <location>
        <begin position="27"/>
        <end position="426"/>
    </location>
</feature>